<gene>
    <name evidence="2" type="ORF">J7I42_23515</name>
</gene>
<sequence length="95" mass="9766">MKSAKIMLMSVAIFAAVGGALAFKAAKFNQKFCVGTANGVNTLVPTFSGQHVSAPSGTPILLYRTTKANGTPISAAADCVNLTTTTQNSTTIVEE</sequence>
<reference evidence="2 3" key="1">
    <citation type="submission" date="2021-03" db="EMBL/GenBank/DDBJ databases">
        <title>Assistant Professor.</title>
        <authorList>
            <person name="Huq M.A."/>
        </authorList>
    </citation>
    <scope>NUCLEOTIDE SEQUENCE [LARGE SCALE GENOMIC DNA]</scope>
    <source>
        <strain evidence="2 3">MAH-29</strain>
    </source>
</reference>
<name>A0ABS3YZB8_9BACT</name>
<evidence type="ECO:0000313" key="3">
    <source>
        <dbReference type="Proteomes" id="UP000677244"/>
    </source>
</evidence>
<organism evidence="2 3">
    <name type="scientific">Niastella soli</name>
    <dbReference type="NCBI Taxonomy" id="2821487"/>
    <lineage>
        <taxon>Bacteria</taxon>
        <taxon>Pseudomonadati</taxon>
        <taxon>Bacteroidota</taxon>
        <taxon>Chitinophagia</taxon>
        <taxon>Chitinophagales</taxon>
        <taxon>Chitinophagaceae</taxon>
        <taxon>Niastella</taxon>
    </lineage>
</organism>
<comment type="caution">
    <text evidence="2">The sequence shown here is derived from an EMBL/GenBank/DDBJ whole genome shotgun (WGS) entry which is preliminary data.</text>
</comment>
<feature type="chain" id="PRO_5047408229" description="Secreted protein" evidence="1">
    <location>
        <begin position="23"/>
        <end position="95"/>
    </location>
</feature>
<dbReference type="EMBL" id="JAGHKO010000006">
    <property type="protein sequence ID" value="MBO9203279.1"/>
    <property type="molecule type" value="Genomic_DNA"/>
</dbReference>
<evidence type="ECO:0000256" key="1">
    <source>
        <dbReference type="SAM" id="SignalP"/>
    </source>
</evidence>
<dbReference type="RefSeq" id="WP_209141335.1">
    <property type="nucleotide sequence ID" value="NZ_JAGHKO010000006.1"/>
</dbReference>
<protein>
    <recommendedName>
        <fullName evidence="4">Secreted protein</fullName>
    </recommendedName>
</protein>
<evidence type="ECO:0000313" key="2">
    <source>
        <dbReference type="EMBL" id="MBO9203279.1"/>
    </source>
</evidence>
<evidence type="ECO:0008006" key="4">
    <source>
        <dbReference type="Google" id="ProtNLM"/>
    </source>
</evidence>
<proteinExistence type="predicted"/>
<keyword evidence="1" id="KW-0732">Signal</keyword>
<keyword evidence="3" id="KW-1185">Reference proteome</keyword>
<accession>A0ABS3YZB8</accession>
<feature type="signal peptide" evidence="1">
    <location>
        <begin position="1"/>
        <end position="22"/>
    </location>
</feature>
<dbReference type="Proteomes" id="UP000677244">
    <property type="component" value="Unassembled WGS sequence"/>
</dbReference>